<organism evidence="2 3">
    <name type="scientific">Daphnia sinensis</name>
    <dbReference type="NCBI Taxonomy" id="1820382"/>
    <lineage>
        <taxon>Eukaryota</taxon>
        <taxon>Metazoa</taxon>
        <taxon>Ecdysozoa</taxon>
        <taxon>Arthropoda</taxon>
        <taxon>Crustacea</taxon>
        <taxon>Branchiopoda</taxon>
        <taxon>Diplostraca</taxon>
        <taxon>Cladocera</taxon>
        <taxon>Anomopoda</taxon>
        <taxon>Daphniidae</taxon>
        <taxon>Daphnia</taxon>
        <taxon>Daphnia similis group</taxon>
    </lineage>
</organism>
<feature type="signal peptide" evidence="1">
    <location>
        <begin position="1"/>
        <end position="21"/>
    </location>
</feature>
<dbReference type="Proteomes" id="UP000820818">
    <property type="component" value="Linkage Group LG2"/>
</dbReference>
<proteinExistence type="predicted"/>
<sequence>MAKPVVKLLLVVVVLFGSSCASPTKKCARASPEELWHSDYSPMLKSSCLEEMSYYFRLILGRVEGDNLFTFIPHIKEDPEKAKNLTESMTLAEKTALFLMGKAYDVMENSWLTLGETSRLFLAGGAPASEVVRSMENLQKAHVHANELLIDAGRKIAFFFRDMLELAIEGVTLMLETEVEEAPEGDYELAKLIQEKIVKTAPLDLIGIVVRRFIGRSMGTVQTSPNKDPPDVLFSVMPRINQMVNDFKAMMESELLTAESWTSFMEKELEKSLVATKKRELENFVLIYRNEVYVYEVLMNMITSYTE</sequence>
<dbReference type="PROSITE" id="PS51257">
    <property type="entry name" value="PROKAR_LIPOPROTEIN"/>
    <property type="match status" value="1"/>
</dbReference>
<dbReference type="EMBL" id="WJBH02000002">
    <property type="protein sequence ID" value="KAI9563805.1"/>
    <property type="molecule type" value="Genomic_DNA"/>
</dbReference>
<accession>A0AAD5Q1Y0</accession>
<feature type="chain" id="PRO_5041901258" evidence="1">
    <location>
        <begin position="22"/>
        <end position="307"/>
    </location>
</feature>
<keyword evidence="3" id="KW-1185">Reference proteome</keyword>
<name>A0AAD5Q1Y0_9CRUS</name>
<dbReference type="AlphaFoldDB" id="A0AAD5Q1Y0"/>
<evidence type="ECO:0000256" key="1">
    <source>
        <dbReference type="SAM" id="SignalP"/>
    </source>
</evidence>
<gene>
    <name evidence="2" type="ORF">GHT06_011271</name>
</gene>
<evidence type="ECO:0000313" key="2">
    <source>
        <dbReference type="EMBL" id="KAI9563805.1"/>
    </source>
</evidence>
<comment type="caution">
    <text evidence="2">The sequence shown here is derived from an EMBL/GenBank/DDBJ whole genome shotgun (WGS) entry which is preliminary data.</text>
</comment>
<protein>
    <submittedName>
        <fullName evidence="2">Uncharacterized protein</fullName>
    </submittedName>
</protein>
<evidence type="ECO:0000313" key="3">
    <source>
        <dbReference type="Proteomes" id="UP000820818"/>
    </source>
</evidence>
<keyword evidence="1" id="KW-0732">Signal</keyword>
<reference evidence="2 3" key="1">
    <citation type="submission" date="2022-05" db="EMBL/GenBank/DDBJ databases">
        <title>A multi-omics perspective on studying reproductive biology in Daphnia sinensis.</title>
        <authorList>
            <person name="Jia J."/>
        </authorList>
    </citation>
    <scope>NUCLEOTIDE SEQUENCE [LARGE SCALE GENOMIC DNA]</scope>
    <source>
        <strain evidence="2 3">WSL</strain>
    </source>
</reference>